<comment type="caution">
    <text evidence="1">The sequence shown here is derived from an EMBL/GenBank/DDBJ whole genome shotgun (WGS) entry which is preliminary data.</text>
</comment>
<name>A0ACC1S5W9_9HYPO</name>
<dbReference type="EMBL" id="JANRMS010000942">
    <property type="protein sequence ID" value="KAJ3532634.1"/>
    <property type="molecule type" value="Genomic_DNA"/>
</dbReference>
<protein>
    <submittedName>
        <fullName evidence="1">Uncharacterized protein</fullName>
    </submittedName>
</protein>
<keyword evidence="2" id="KW-1185">Reference proteome</keyword>
<evidence type="ECO:0000313" key="1">
    <source>
        <dbReference type="EMBL" id="KAJ3532634.1"/>
    </source>
</evidence>
<proteinExistence type="predicted"/>
<dbReference type="Proteomes" id="UP001148629">
    <property type="component" value="Unassembled WGS sequence"/>
</dbReference>
<sequence length="632" mass="71270">MERQHMPARGEVLDGLSELERSDLPDIRDIATPSLHEAEFETQISPAIHSDICFTVGDALHERRLMLYRRSLRLSFVEGLALDRKADPLYVELTFRNEGLATLAQARLIETHFWENISIGNGKMRDALQLLPSLQANPVYLGADFACPGGWFFFRVLLKDYGPLALFVAFYGVQNPVVCLPCSKTFHKTVTTDGDHVLVPFCGCFSLPGIMAGRCANCIRTGSQCEWERLPGYRPNSEREGTRDLALAGREWPTAVRKETSFTARVLNPETCPFARISSKMPGRRIDKAAFLAAVRRHRSEVLISTELIPAHEERSFDMRISKNNFIFTPRHNPHGLLDVTEKTYPREGFAYGNFRSTVLDLTGKELGPPSTNGKEYRFRGREGFDQMFDLLKGWIKKEELDIAGDDNAIPSSNVVFAVNEEPRDENEVSPRSLHSVVKLGVRRDSAHLSNNETDNHERPRRRLRTSDLAADIPFSLEQLSFETSKTPLGTVTGHTGCFSAFYSRQSCSSVGPPLLVQSRLLPSFPQGYLLSLFTERMDRTCGQLGHLSYRCDILRAEEDIKAYAYFFRGPRGWQTFLASLQRLINTGSLTMVADDDSPLPLLRFSMEEVDIGGDIMLRCRKKRDIAMLSSD</sequence>
<gene>
    <name evidence="1" type="ORF">NM208_g8355</name>
</gene>
<organism evidence="1 2">
    <name type="scientific">Fusarium decemcellulare</name>
    <dbReference type="NCBI Taxonomy" id="57161"/>
    <lineage>
        <taxon>Eukaryota</taxon>
        <taxon>Fungi</taxon>
        <taxon>Dikarya</taxon>
        <taxon>Ascomycota</taxon>
        <taxon>Pezizomycotina</taxon>
        <taxon>Sordariomycetes</taxon>
        <taxon>Hypocreomycetidae</taxon>
        <taxon>Hypocreales</taxon>
        <taxon>Nectriaceae</taxon>
        <taxon>Fusarium</taxon>
        <taxon>Fusarium decemcellulare species complex</taxon>
    </lineage>
</organism>
<evidence type="ECO:0000313" key="2">
    <source>
        <dbReference type="Proteomes" id="UP001148629"/>
    </source>
</evidence>
<accession>A0ACC1S5W9</accession>
<reference evidence="1" key="1">
    <citation type="submission" date="2022-08" db="EMBL/GenBank/DDBJ databases">
        <title>Genome Sequence of Fusarium decemcellulare.</title>
        <authorList>
            <person name="Buettner E."/>
        </authorList>
    </citation>
    <scope>NUCLEOTIDE SEQUENCE</scope>
    <source>
        <strain evidence="1">Babe19</strain>
    </source>
</reference>